<organism evidence="1 2">
    <name type="scientific">Senna tora</name>
    <dbReference type="NCBI Taxonomy" id="362788"/>
    <lineage>
        <taxon>Eukaryota</taxon>
        <taxon>Viridiplantae</taxon>
        <taxon>Streptophyta</taxon>
        <taxon>Embryophyta</taxon>
        <taxon>Tracheophyta</taxon>
        <taxon>Spermatophyta</taxon>
        <taxon>Magnoliopsida</taxon>
        <taxon>eudicotyledons</taxon>
        <taxon>Gunneridae</taxon>
        <taxon>Pentapetalae</taxon>
        <taxon>rosids</taxon>
        <taxon>fabids</taxon>
        <taxon>Fabales</taxon>
        <taxon>Fabaceae</taxon>
        <taxon>Caesalpinioideae</taxon>
        <taxon>Cassia clade</taxon>
        <taxon>Senna</taxon>
    </lineage>
</organism>
<gene>
    <name evidence="1" type="ORF">G2W53_037624</name>
</gene>
<proteinExistence type="predicted"/>
<reference evidence="1" key="1">
    <citation type="submission" date="2020-09" db="EMBL/GenBank/DDBJ databases">
        <title>Genome-Enabled Discovery of Anthraquinone Biosynthesis in Senna tora.</title>
        <authorList>
            <person name="Kang S.-H."/>
            <person name="Pandey R.P."/>
            <person name="Lee C.-M."/>
            <person name="Sim J.-S."/>
            <person name="Jeong J.-T."/>
            <person name="Choi B.-S."/>
            <person name="Jung M."/>
            <person name="Ginzburg D."/>
            <person name="Zhao K."/>
            <person name="Won S.Y."/>
            <person name="Oh T.-J."/>
            <person name="Yu Y."/>
            <person name="Kim N.-H."/>
            <person name="Lee O.R."/>
            <person name="Lee T.-H."/>
            <person name="Bashyal P."/>
            <person name="Kim T.-S."/>
            <person name="Lee W.-H."/>
            <person name="Kawkins C."/>
            <person name="Kim C.-K."/>
            <person name="Kim J.S."/>
            <person name="Ahn B.O."/>
            <person name="Rhee S.Y."/>
            <person name="Sohng J.K."/>
        </authorList>
    </citation>
    <scope>NUCLEOTIDE SEQUENCE</scope>
    <source>
        <tissue evidence="1">Leaf</tissue>
    </source>
</reference>
<sequence>MTRILDRVNDRSEFSNISFTTVGVIHQNDVEEMTVPYLTYDIR</sequence>
<dbReference type="Proteomes" id="UP000634136">
    <property type="component" value="Unassembled WGS sequence"/>
</dbReference>
<evidence type="ECO:0000313" key="2">
    <source>
        <dbReference type="Proteomes" id="UP000634136"/>
    </source>
</evidence>
<protein>
    <submittedName>
        <fullName evidence="1">Uncharacterized protein</fullName>
    </submittedName>
</protein>
<evidence type="ECO:0000313" key="1">
    <source>
        <dbReference type="EMBL" id="KAF7805463.1"/>
    </source>
</evidence>
<dbReference type="AlphaFoldDB" id="A0A834SJN0"/>
<accession>A0A834SJN0</accession>
<name>A0A834SJN0_9FABA</name>
<keyword evidence="2" id="KW-1185">Reference proteome</keyword>
<dbReference type="EMBL" id="JAAIUW010000012">
    <property type="protein sequence ID" value="KAF7805463.1"/>
    <property type="molecule type" value="Genomic_DNA"/>
</dbReference>
<comment type="caution">
    <text evidence="1">The sequence shown here is derived from an EMBL/GenBank/DDBJ whole genome shotgun (WGS) entry which is preliminary data.</text>
</comment>